<dbReference type="EMBL" id="LR699119">
    <property type="protein sequence ID" value="VVC76291.1"/>
    <property type="molecule type" value="Genomic_DNA"/>
</dbReference>
<dbReference type="KEGG" id="asip:AQUSIP_16000"/>
<sequence>MGYRKPGQNHLKVSCSLPLLPLANGDENSVRGEEDTLSCQHVFSWHPEIFKKPGSLLVSGPSRRTLTCPPQGLNAPLKIAVPLY</sequence>
<protein>
    <submittedName>
        <fullName evidence="1">Uncharacterized protein</fullName>
    </submittedName>
</protein>
<reference evidence="1 2" key="1">
    <citation type="submission" date="2019-08" db="EMBL/GenBank/DDBJ databases">
        <authorList>
            <person name="Guy L."/>
        </authorList>
    </citation>
    <scope>NUCLEOTIDE SEQUENCE [LARGE SCALE GENOMIC DNA]</scope>
    <source>
        <strain evidence="1 2">SGT-108</strain>
    </source>
</reference>
<name>A0A5E4PIW4_9COXI</name>
<evidence type="ECO:0000313" key="2">
    <source>
        <dbReference type="Proteomes" id="UP000324194"/>
    </source>
</evidence>
<dbReference type="AlphaFoldDB" id="A0A5E4PIW4"/>
<organism evidence="1 2">
    <name type="scientific">Aquicella siphonis</name>
    <dbReference type="NCBI Taxonomy" id="254247"/>
    <lineage>
        <taxon>Bacteria</taxon>
        <taxon>Pseudomonadati</taxon>
        <taxon>Pseudomonadota</taxon>
        <taxon>Gammaproteobacteria</taxon>
        <taxon>Legionellales</taxon>
        <taxon>Coxiellaceae</taxon>
        <taxon>Aquicella</taxon>
    </lineage>
</organism>
<dbReference type="Proteomes" id="UP000324194">
    <property type="component" value="Chromosome 1"/>
</dbReference>
<keyword evidence="2" id="KW-1185">Reference proteome</keyword>
<proteinExistence type="predicted"/>
<evidence type="ECO:0000313" key="1">
    <source>
        <dbReference type="EMBL" id="VVC76291.1"/>
    </source>
</evidence>
<gene>
    <name evidence="1" type="ORF">AQUSIP_16000</name>
</gene>
<accession>A0A5E4PIW4</accession>